<keyword evidence="3" id="KW-0238">DNA-binding</keyword>
<keyword evidence="5" id="KW-0539">Nucleus</keyword>
<feature type="compositionally biased region" description="Basic and acidic residues" evidence="7">
    <location>
        <begin position="187"/>
        <end position="200"/>
    </location>
</feature>
<dbReference type="Gene3D" id="1.20.5.170">
    <property type="match status" value="1"/>
</dbReference>
<evidence type="ECO:0000256" key="3">
    <source>
        <dbReference type="ARBA" id="ARBA00023125"/>
    </source>
</evidence>
<accession>A0A4V3X9F8</accession>
<keyword evidence="4" id="KW-0804">Transcription</keyword>
<evidence type="ECO:0000256" key="5">
    <source>
        <dbReference type="ARBA" id="ARBA00023242"/>
    </source>
</evidence>
<dbReference type="PROSITE" id="PS50217">
    <property type="entry name" value="BZIP"/>
    <property type="match status" value="1"/>
</dbReference>
<feature type="domain" description="BZIP" evidence="8">
    <location>
        <begin position="193"/>
        <end position="253"/>
    </location>
</feature>
<organism evidence="9 10">
    <name type="scientific">Phellinidium pouzarii</name>
    <dbReference type="NCBI Taxonomy" id="167371"/>
    <lineage>
        <taxon>Eukaryota</taxon>
        <taxon>Fungi</taxon>
        <taxon>Dikarya</taxon>
        <taxon>Basidiomycota</taxon>
        <taxon>Agaricomycotina</taxon>
        <taxon>Agaricomycetes</taxon>
        <taxon>Hymenochaetales</taxon>
        <taxon>Hymenochaetaceae</taxon>
        <taxon>Phellinidium</taxon>
    </lineage>
</organism>
<comment type="subcellular location">
    <subcellularLocation>
        <location evidence="1">Nucleus</location>
    </subcellularLocation>
</comment>
<evidence type="ECO:0000256" key="7">
    <source>
        <dbReference type="SAM" id="MobiDB-lite"/>
    </source>
</evidence>
<dbReference type="GO" id="GO:0003677">
    <property type="term" value="F:DNA binding"/>
    <property type="evidence" value="ECO:0007669"/>
    <property type="project" value="UniProtKB-KW"/>
</dbReference>
<keyword evidence="2" id="KW-0805">Transcription regulation</keyword>
<protein>
    <recommendedName>
        <fullName evidence="8">BZIP domain-containing protein</fullName>
    </recommendedName>
</protein>
<keyword evidence="10" id="KW-1185">Reference proteome</keyword>
<dbReference type="EMBL" id="SGPK01001184">
    <property type="protein sequence ID" value="THG93972.1"/>
    <property type="molecule type" value="Genomic_DNA"/>
</dbReference>
<evidence type="ECO:0000256" key="4">
    <source>
        <dbReference type="ARBA" id="ARBA00023163"/>
    </source>
</evidence>
<feature type="region of interest" description="Disordered" evidence="7">
    <location>
        <begin position="115"/>
        <end position="200"/>
    </location>
</feature>
<feature type="compositionally biased region" description="Polar residues" evidence="7">
    <location>
        <begin position="316"/>
        <end position="335"/>
    </location>
</feature>
<evidence type="ECO:0000259" key="8">
    <source>
        <dbReference type="PROSITE" id="PS50217"/>
    </source>
</evidence>
<evidence type="ECO:0000256" key="6">
    <source>
        <dbReference type="SAM" id="Coils"/>
    </source>
</evidence>
<dbReference type="InterPro" id="IPR004827">
    <property type="entry name" value="bZIP"/>
</dbReference>
<evidence type="ECO:0000256" key="1">
    <source>
        <dbReference type="ARBA" id="ARBA00004123"/>
    </source>
</evidence>
<dbReference type="CDD" id="cd14687">
    <property type="entry name" value="bZIP_ATF2"/>
    <property type="match status" value="1"/>
</dbReference>
<dbReference type="PRINTS" id="PR00043">
    <property type="entry name" value="LEUZIPPRJUN"/>
</dbReference>
<dbReference type="SMART" id="SM00338">
    <property type="entry name" value="BRLZ"/>
    <property type="match status" value="1"/>
</dbReference>
<proteinExistence type="predicted"/>
<dbReference type="InterPro" id="IPR051027">
    <property type="entry name" value="bZIP_transcription_factors"/>
</dbReference>
<feature type="compositionally biased region" description="Polar residues" evidence="7">
    <location>
        <begin position="58"/>
        <end position="93"/>
    </location>
</feature>
<feature type="region of interest" description="Disordered" evidence="7">
    <location>
        <begin position="1"/>
        <end position="98"/>
    </location>
</feature>
<keyword evidence="6" id="KW-0175">Coiled coil</keyword>
<feature type="region of interest" description="Disordered" evidence="7">
    <location>
        <begin position="312"/>
        <end position="407"/>
    </location>
</feature>
<feature type="compositionally biased region" description="Polar residues" evidence="7">
    <location>
        <begin position="126"/>
        <end position="140"/>
    </location>
</feature>
<dbReference type="OrthoDB" id="295274at2759"/>
<feature type="coiled-coil region" evidence="6">
    <location>
        <begin position="218"/>
        <end position="252"/>
    </location>
</feature>
<feature type="non-terminal residue" evidence="9">
    <location>
        <position position="1"/>
    </location>
</feature>
<gene>
    <name evidence="9" type="ORF">EW145_g8242</name>
</gene>
<evidence type="ECO:0000313" key="9">
    <source>
        <dbReference type="EMBL" id="THG93972.1"/>
    </source>
</evidence>
<dbReference type="GO" id="GO:0003700">
    <property type="term" value="F:DNA-binding transcription factor activity"/>
    <property type="evidence" value="ECO:0007669"/>
    <property type="project" value="InterPro"/>
</dbReference>
<name>A0A4V3X9F8_9AGAM</name>
<feature type="compositionally biased region" description="Polar residues" evidence="7">
    <location>
        <begin position="174"/>
        <end position="184"/>
    </location>
</feature>
<dbReference type="Proteomes" id="UP000308199">
    <property type="component" value="Unassembled WGS sequence"/>
</dbReference>
<feature type="compositionally biased region" description="Low complexity" evidence="7">
    <location>
        <begin position="336"/>
        <end position="350"/>
    </location>
</feature>
<dbReference type="AlphaFoldDB" id="A0A4V3X9F8"/>
<evidence type="ECO:0000256" key="2">
    <source>
        <dbReference type="ARBA" id="ARBA00023015"/>
    </source>
</evidence>
<dbReference type="SUPFAM" id="SSF57959">
    <property type="entry name" value="Leucine zipper domain"/>
    <property type="match status" value="1"/>
</dbReference>
<reference evidence="9 10" key="1">
    <citation type="submission" date="2019-02" db="EMBL/GenBank/DDBJ databases">
        <title>Genome sequencing of the rare red list fungi Phellinidium pouzarii.</title>
        <authorList>
            <person name="Buettner E."/>
            <person name="Kellner H."/>
        </authorList>
    </citation>
    <scope>NUCLEOTIDE SEQUENCE [LARGE SCALE GENOMIC DNA]</scope>
    <source>
        <strain evidence="9 10">DSM 108285</strain>
    </source>
</reference>
<dbReference type="GO" id="GO:0005634">
    <property type="term" value="C:nucleus"/>
    <property type="evidence" value="ECO:0007669"/>
    <property type="project" value="UniProtKB-SubCell"/>
</dbReference>
<dbReference type="PANTHER" id="PTHR19304">
    <property type="entry name" value="CYCLIC-AMP RESPONSE ELEMENT BINDING PROTEIN"/>
    <property type="match status" value="1"/>
</dbReference>
<feature type="compositionally biased region" description="Basic and acidic residues" evidence="7">
    <location>
        <begin position="375"/>
        <end position="388"/>
    </location>
</feature>
<comment type="caution">
    <text evidence="9">The sequence shown here is derived from an EMBL/GenBank/DDBJ whole genome shotgun (WGS) entry which is preliminary data.</text>
</comment>
<dbReference type="InterPro" id="IPR046347">
    <property type="entry name" value="bZIP_sf"/>
</dbReference>
<evidence type="ECO:0000313" key="10">
    <source>
        <dbReference type="Proteomes" id="UP000308199"/>
    </source>
</evidence>
<sequence length="407" mass="43558">QHQQQQQQQQHQQQQQQHQQQQHQQQPQQQQTNGSASGIPTSAASAASSATSVAPSQMHPSAYSNGSATSQRYGSNNEYAMGNLQSDDSSNGEYGTAANAANHAANGLFLLSQAHQELTKREEAAQKQSLASGPTGSTTGPALDQDPSAAANGASSAKRGLDDDDVSDDEGGQHSMQSPTSSKGGQKKFETEEEKRRNFLERNRQAALKCRQRKKAWLTQLQAKVEFLSNENERLTNALVSSREEIARLSQLVGGAGVGLPLTATGMSVGVGVPINGIGIGGVQQQQQQQQQQAHGVHHAPYIVHQPHHPVSVPVNLQQGGTASSPPMANKNTPLQQHQQPPQQQSPHSPTSEGRSSRSSVHDARDYAGGGRDASNGRDYVREREMNGHMHSHAPQAVAVNGRGYGY</sequence>
<dbReference type="InterPro" id="IPR002112">
    <property type="entry name" value="Leuzip_Jun"/>
</dbReference>
<dbReference type="FunFam" id="1.20.5.170:FF:000053">
    <property type="entry name" value="BZIP transcription factor AtfA"/>
    <property type="match status" value="1"/>
</dbReference>
<dbReference type="Pfam" id="PF00170">
    <property type="entry name" value="bZIP_1"/>
    <property type="match status" value="1"/>
</dbReference>
<feature type="compositionally biased region" description="Low complexity" evidence="7">
    <location>
        <begin position="1"/>
        <end position="56"/>
    </location>
</feature>